<reference evidence="1" key="1">
    <citation type="submission" date="2021-06" db="EMBL/GenBank/DDBJ databases">
        <authorList>
            <person name="Kallberg Y."/>
            <person name="Tangrot J."/>
            <person name="Rosling A."/>
        </authorList>
    </citation>
    <scope>NUCLEOTIDE SEQUENCE</scope>
    <source>
        <strain evidence="1">FL966</strain>
    </source>
</reference>
<dbReference type="Proteomes" id="UP000789759">
    <property type="component" value="Unassembled WGS sequence"/>
</dbReference>
<organism evidence="1 2">
    <name type="scientific">Cetraspora pellucida</name>
    <dbReference type="NCBI Taxonomy" id="1433469"/>
    <lineage>
        <taxon>Eukaryota</taxon>
        <taxon>Fungi</taxon>
        <taxon>Fungi incertae sedis</taxon>
        <taxon>Mucoromycota</taxon>
        <taxon>Glomeromycotina</taxon>
        <taxon>Glomeromycetes</taxon>
        <taxon>Diversisporales</taxon>
        <taxon>Gigasporaceae</taxon>
        <taxon>Cetraspora</taxon>
    </lineage>
</organism>
<sequence length="103" mass="12297">MELILNNLFYSRTLNIKIINTFDSVIKSLLPSNYKYFVESIEQISPYEFLYAYEKPFKSEFCINIKTIDEVKLWLQQFINLYKVILRETQGYTVKGTCFILSK</sequence>
<gene>
    <name evidence="1" type="ORF">CPELLU_LOCUS336</name>
</gene>
<proteinExistence type="predicted"/>
<evidence type="ECO:0000313" key="2">
    <source>
        <dbReference type="Proteomes" id="UP000789759"/>
    </source>
</evidence>
<protein>
    <submittedName>
        <fullName evidence="1">8112_t:CDS:1</fullName>
    </submittedName>
</protein>
<dbReference type="AlphaFoldDB" id="A0A9N8VP27"/>
<comment type="caution">
    <text evidence="1">The sequence shown here is derived from an EMBL/GenBank/DDBJ whole genome shotgun (WGS) entry which is preliminary data.</text>
</comment>
<evidence type="ECO:0000313" key="1">
    <source>
        <dbReference type="EMBL" id="CAG8454928.1"/>
    </source>
</evidence>
<name>A0A9N8VP27_9GLOM</name>
<dbReference type="EMBL" id="CAJVQA010000087">
    <property type="protein sequence ID" value="CAG8454928.1"/>
    <property type="molecule type" value="Genomic_DNA"/>
</dbReference>
<dbReference type="OrthoDB" id="10410251at2759"/>
<accession>A0A9N8VP27</accession>
<keyword evidence="2" id="KW-1185">Reference proteome</keyword>